<dbReference type="SUPFAM" id="SSF50249">
    <property type="entry name" value="Nucleic acid-binding proteins"/>
    <property type="match status" value="1"/>
</dbReference>
<dbReference type="EC" id="2.1.1.190" evidence="8"/>
<feature type="binding site" evidence="4">
    <location>
        <position position="320"/>
    </location>
    <ligand>
        <name>S-adenosyl-L-methionine</name>
        <dbReference type="ChEBI" id="CHEBI:59789"/>
    </ligand>
</feature>
<dbReference type="RefSeq" id="WP_370595256.1">
    <property type="nucleotide sequence ID" value="NZ_JALBUR010000001.1"/>
</dbReference>
<dbReference type="Gene3D" id="3.40.50.150">
    <property type="entry name" value="Vaccinia Virus protein VP39"/>
    <property type="match status" value="1"/>
</dbReference>
<evidence type="ECO:0000256" key="1">
    <source>
        <dbReference type="ARBA" id="ARBA00022603"/>
    </source>
</evidence>
<evidence type="ECO:0000256" key="2">
    <source>
        <dbReference type="ARBA" id="ARBA00022679"/>
    </source>
</evidence>
<evidence type="ECO:0000256" key="6">
    <source>
        <dbReference type="SAM" id="MobiDB-lite"/>
    </source>
</evidence>
<dbReference type="GO" id="GO:0070041">
    <property type="term" value="F:rRNA (uridine-C5-)-methyltransferase activity"/>
    <property type="evidence" value="ECO:0007669"/>
    <property type="project" value="TreeGrafter"/>
</dbReference>
<accession>A0AB35U5W3</accession>
<feature type="binding site" evidence="4">
    <location>
        <position position="367"/>
    </location>
    <ligand>
        <name>S-adenosyl-L-methionine</name>
        <dbReference type="ChEBI" id="CHEBI:59789"/>
    </ligand>
</feature>
<feature type="compositionally biased region" description="Basic residues" evidence="6">
    <location>
        <begin position="443"/>
        <end position="458"/>
    </location>
</feature>
<feature type="active site" evidence="5">
    <location>
        <position position="394"/>
    </location>
</feature>
<dbReference type="PANTHER" id="PTHR11061:SF30">
    <property type="entry name" value="TRNA (URACIL(54)-C(5))-METHYLTRANSFERASE"/>
    <property type="match status" value="1"/>
</dbReference>
<evidence type="ECO:0000256" key="3">
    <source>
        <dbReference type="ARBA" id="ARBA00022691"/>
    </source>
</evidence>
<feature type="binding site" evidence="4">
    <location>
        <position position="299"/>
    </location>
    <ligand>
        <name>S-adenosyl-L-methionine</name>
        <dbReference type="ChEBI" id="CHEBI:59789"/>
    </ligand>
</feature>
<feature type="active site" description="Nucleophile" evidence="4">
    <location>
        <position position="394"/>
    </location>
</feature>
<protein>
    <submittedName>
        <fullName evidence="8">23S rRNA (Uracil(1939)-C(5))-methyltransferase RlmD</fullName>
        <ecNumber evidence="8">2.1.1.190</ecNumber>
    </submittedName>
</protein>
<evidence type="ECO:0000256" key="5">
    <source>
        <dbReference type="PROSITE-ProRule" id="PRU10015"/>
    </source>
</evidence>
<keyword evidence="1 4" id="KW-0489">Methyltransferase</keyword>
<reference evidence="8 9" key="1">
    <citation type="submission" date="2022-03" db="EMBL/GenBank/DDBJ databases">
        <title>Novel taxa within the pig intestine.</title>
        <authorList>
            <person name="Wylensek D."/>
            <person name="Bishof K."/>
            <person name="Afrizal A."/>
            <person name="Clavel T."/>
        </authorList>
    </citation>
    <scope>NUCLEOTIDE SEQUENCE [LARGE SCALE GENOMIC DNA]</scope>
    <source>
        <strain evidence="8 9">CLA-KB-P133</strain>
    </source>
</reference>
<dbReference type="PROSITE" id="PS51687">
    <property type="entry name" value="SAM_MT_RNA_M5U"/>
    <property type="match status" value="1"/>
</dbReference>
<dbReference type="EMBL" id="JALBUR010000001">
    <property type="protein sequence ID" value="MDX8418560.1"/>
    <property type="molecule type" value="Genomic_DNA"/>
</dbReference>
<dbReference type="InterPro" id="IPR029063">
    <property type="entry name" value="SAM-dependent_MTases_sf"/>
</dbReference>
<name>A0AB35U5W3_9FIRM</name>
<feature type="region of interest" description="Disordered" evidence="6">
    <location>
        <begin position="438"/>
        <end position="458"/>
    </location>
</feature>
<sequence>MKQIRIMKTGINGEGIGYEHHKPVFIKGALIGETVQYEIDHEDARYAIGHCVRVIEKSPCRIEPACSVSDRCGGCALMAMDYQEQCIQKKALLTEALWKYAGIRDTAVRDMHGSEEILGYRNQARMPLAMVQGKLMAGFYQTGSNRFVPVDHCVIQDPVLEEVRSQVMAILNKYHQKAYDPSSRTGLRYLVLRTLQNQTQISIITGQNKLPSDLVKEILAVDHVSSLYQSVNTARTGVDFFGSSPVLLGGKKNLAAEMNGLQLQLSPRSFFQLNTAQAEKLYAMAVSKVDPCKTLVEAYCGVGAMSLLASQKAEKVIGIESIEEAIINAGANAAANQIDNCEFICGDAAQTLHQILQEGTVDTLLADPPRAGMDDAMIRTILSSSIPKIVYISCNPATLAKNLKELKKEYQILTIIPFDLFPNTPHVESITVLMRNGVSSGKQNRRKKRGRKHALPKN</sequence>
<feature type="binding site" evidence="4">
    <location>
        <position position="272"/>
    </location>
    <ligand>
        <name>S-adenosyl-L-methionine</name>
        <dbReference type="ChEBI" id="CHEBI:59789"/>
    </ligand>
</feature>
<comment type="similarity">
    <text evidence="4">Belongs to the class I-like SAM-binding methyltransferase superfamily. RNA M5U methyltransferase family.</text>
</comment>
<dbReference type="GO" id="GO:0070475">
    <property type="term" value="P:rRNA base methylation"/>
    <property type="evidence" value="ECO:0007669"/>
    <property type="project" value="TreeGrafter"/>
</dbReference>
<dbReference type="AlphaFoldDB" id="A0AB35U5W3"/>
<dbReference type="InterPro" id="IPR012340">
    <property type="entry name" value="NA-bd_OB-fold"/>
</dbReference>
<evidence type="ECO:0000313" key="9">
    <source>
        <dbReference type="Proteomes" id="UP001286174"/>
    </source>
</evidence>
<dbReference type="PROSITE" id="PS50926">
    <property type="entry name" value="TRAM"/>
    <property type="match status" value="1"/>
</dbReference>
<dbReference type="InterPro" id="IPR010280">
    <property type="entry name" value="U5_MeTrfase_fam"/>
</dbReference>
<keyword evidence="2 4" id="KW-0808">Transferase</keyword>
<dbReference type="Pfam" id="PF05958">
    <property type="entry name" value="tRNA_U5-meth_tr"/>
    <property type="match status" value="1"/>
</dbReference>
<dbReference type="PROSITE" id="PS01230">
    <property type="entry name" value="TRMA_1"/>
    <property type="match status" value="1"/>
</dbReference>
<keyword evidence="3 4" id="KW-0949">S-adenosyl-L-methionine</keyword>
<gene>
    <name evidence="8" type="primary">rlmD</name>
    <name evidence="8" type="ORF">MOZ60_00465</name>
</gene>
<dbReference type="PANTHER" id="PTHR11061">
    <property type="entry name" value="RNA M5U METHYLTRANSFERASE"/>
    <property type="match status" value="1"/>
</dbReference>
<dbReference type="CDD" id="cd02440">
    <property type="entry name" value="AdoMet_MTases"/>
    <property type="match status" value="1"/>
</dbReference>
<dbReference type="NCBIfam" id="TIGR00479">
    <property type="entry name" value="rumA"/>
    <property type="match status" value="1"/>
</dbReference>
<keyword evidence="9" id="KW-1185">Reference proteome</keyword>
<dbReference type="Proteomes" id="UP001286174">
    <property type="component" value="Unassembled WGS sequence"/>
</dbReference>
<proteinExistence type="inferred from homology"/>
<dbReference type="Gene3D" id="2.40.50.1070">
    <property type="match status" value="1"/>
</dbReference>
<dbReference type="SUPFAM" id="SSF53335">
    <property type="entry name" value="S-adenosyl-L-methionine-dependent methyltransferases"/>
    <property type="match status" value="1"/>
</dbReference>
<evidence type="ECO:0000259" key="7">
    <source>
        <dbReference type="PROSITE" id="PS50926"/>
    </source>
</evidence>
<organism evidence="8 9">
    <name type="scientific">Grylomicrobium aquisgranensis</name>
    <dbReference type="NCBI Taxonomy" id="2926318"/>
    <lineage>
        <taxon>Bacteria</taxon>
        <taxon>Bacillati</taxon>
        <taxon>Bacillota</taxon>
        <taxon>Erysipelotrichia</taxon>
        <taxon>Erysipelotrichales</taxon>
        <taxon>Erysipelotrichaceae</taxon>
        <taxon>Grylomicrobium</taxon>
    </lineage>
</organism>
<feature type="domain" description="TRAM" evidence="7">
    <location>
        <begin position="1"/>
        <end position="53"/>
    </location>
</feature>
<comment type="caution">
    <text evidence="8">The sequence shown here is derived from an EMBL/GenBank/DDBJ whole genome shotgun (WGS) entry which is preliminary data.</text>
</comment>
<dbReference type="InterPro" id="IPR002792">
    <property type="entry name" value="TRAM_dom"/>
</dbReference>
<dbReference type="InterPro" id="IPR030390">
    <property type="entry name" value="MeTrfase_TrmA_AS"/>
</dbReference>
<evidence type="ECO:0000313" key="8">
    <source>
        <dbReference type="EMBL" id="MDX8418560.1"/>
    </source>
</evidence>
<evidence type="ECO:0000256" key="4">
    <source>
        <dbReference type="PROSITE-ProRule" id="PRU01024"/>
    </source>
</evidence>
<dbReference type="Gene3D" id="2.40.50.140">
    <property type="entry name" value="Nucleic acid-binding proteins"/>
    <property type="match status" value="1"/>
</dbReference>